<dbReference type="GeneID" id="36320856"/>
<gene>
    <name evidence="4" type="ORF">AAJ76_5100012267</name>
</gene>
<sequence>MEEQFTAPNPLICIKEEFRKKIKFVRHHSDRYKRVKPSWRKPRGIDSNVRKGLNGQRKMPKIGYKKPDVVRYLLPNGLRKFRIYNTDDLEPLICLNRSYCAEIAHSVGAKKRIAIVNRAKELGIHVTNAEARLVEAIPE</sequence>
<evidence type="ECO:0000256" key="3">
    <source>
        <dbReference type="ARBA" id="ARBA00023274"/>
    </source>
</evidence>
<accession>A0A0F9WNU9</accession>
<dbReference type="AlphaFoldDB" id="A0A0F9WNU9"/>
<dbReference type="SMART" id="SM01393">
    <property type="entry name" value="Ribosomal_L32e"/>
    <property type="match status" value="1"/>
</dbReference>
<dbReference type="VEuPathDB" id="MicrosporidiaDB:NCER_100223"/>
<name>A0A0F9WNU9_9MICR</name>
<dbReference type="PROSITE" id="PS00580">
    <property type="entry name" value="RIBOSOMAL_L32E"/>
    <property type="match status" value="1"/>
</dbReference>
<dbReference type="Pfam" id="PF01655">
    <property type="entry name" value="Ribosomal_L32e"/>
    <property type="match status" value="1"/>
</dbReference>
<dbReference type="OrthoDB" id="268693at2759"/>
<keyword evidence="2 4" id="KW-0689">Ribosomal protein</keyword>
<dbReference type="Proteomes" id="UP000034350">
    <property type="component" value="Unassembled WGS sequence"/>
</dbReference>
<evidence type="ECO:0000313" key="5">
    <source>
        <dbReference type="Proteomes" id="UP000034350"/>
    </source>
</evidence>
<dbReference type="InterPro" id="IPR036351">
    <property type="entry name" value="Ribosomal_eL32_sf"/>
</dbReference>
<keyword evidence="3" id="KW-0687">Ribonucleoprotein</keyword>
<comment type="similarity">
    <text evidence="1">Belongs to the eukaryotic ribosomal protein eL32 family.</text>
</comment>
<protein>
    <submittedName>
        <fullName evidence="4">60s ribosomal protein l32</fullName>
    </submittedName>
</protein>
<dbReference type="GO" id="GO:0003735">
    <property type="term" value="F:structural constituent of ribosome"/>
    <property type="evidence" value="ECO:0007669"/>
    <property type="project" value="InterPro"/>
</dbReference>
<keyword evidence="5" id="KW-1185">Reference proteome</keyword>
<dbReference type="GO" id="GO:0022625">
    <property type="term" value="C:cytosolic large ribosomal subunit"/>
    <property type="evidence" value="ECO:0007669"/>
    <property type="project" value="TreeGrafter"/>
</dbReference>
<dbReference type="PANTHER" id="PTHR23413:SF1">
    <property type="entry name" value="RIBOSOMAL PROTEIN L32"/>
    <property type="match status" value="1"/>
</dbReference>
<evidence type="ECO:0000313" key="4">
    <source>
        <dbReference type="EMBL" id="KKO74678.1"/>
    </source>
</evidence>
<dbReference type="SUPFAM" id="SSF52042">
    <property type="entry name" value="Ribosomal protein L32e"/>
    <property type="match status" value="1"/>
</dbReference>
<dbReference type="VEuPathDB" id="MicrosporidiaDB:AAJ76_5100012267"/>
<dbReference type="CDD" id="cd00513">
    <property type="entry name" value="Ribosomal_L32_L32e"/>
    <property type="match status" value="1"/>
</dbReference>
<dbReference type="GO" id="GO:0006412">
    <property type="term" value="P:translation"/>
    <property type="evidence" value="ECO:0007669"/>
    <property type="project" value="InterPro"/>
</dbReference>
<dbReference type="RefSeq" id="XP_024330420.1">
    <property type="nucleotide sequence ID" value="XM_024475908.1"/>
</dbReference>
<dbReference type="EMBL" id="JPQZ01000051">
    <property type="protein sequence ID" value="KKO74678.1"/>
    <property type="molecule type" value="Genomic_DNA"/>
</dbReference>
<proteinExistence type="inferred from homology"/>
<organism evidence="4 5">
    <name type="scientific">Vairimorpha ceranae</name>
    <dbReference type="NCBI Taxonomy" id="40302"/>
    <lineage>
        <taxon>Eukaryota</taxon>
        <taxon>Fungi</taxon>
        <taxon>Fungi incertae sedis</taxon>
        <taxon>Microsporidia</taxon>
        <taxon>Nosematidae</taxon>
        <taxon>Vairimorpha</taxon>
    </lineage>
</organism>
<comment type="caution">
    <text evidence="4">The sequence shown here is derived from an EMBL/GenBank/DDBJ whole genome shotgun (WGS) entry which is preliminary data.</text>
</comment>
<evidence type="ECO:0000256" key="1">
    <source>
        <dbReference type="ARBA" id="ARBA00008431"/>
    </source>
</evidence>
<evidence type="ECO:0000256" key="2">
    <source>
        <dbReference type="ARBA" id="ARBA00022980"/>
    </source>
</evidence>
<dbReference type="InterPro" id="IPR018263">
    <property type="entry name" value="Ribosomal_eL32_CS"/>
</dbReference>
<dbReference type="PANTHER" id="PTHR23413">
    <property type="entry name" value="60S RIBOSOMAL PROTEIN L32 AND DNA-DIRECTED RNA POLYMERASE II, SUBUNIT N"/>
    <property type="match status" value="1"/>
</dbReference>
<reference evidence="4 5" key="1">
    <citation type="journal article" date="2015" name="Environ. Microbiol.">
        <title>Genome analyses suggest the presence of polyploidy and recent human-driven expansions in eight global populations of the honeybee pathogen Nosema ceranae.</title>
        <authorList>
            <person name="Pelin A."/>
            <person name="Selman M."/>
            <person name="Aris-Brosou S."/>
            <person name="Farinelli L."/>
            <person name="Corradi N."/>
        </authorList>
    </citation>
    <scope>NUCLEOTIDE SEQUENCE [LARGE SCALE GENOMIC DNA]</scope>
    <source>
        <strain evidence="4 5">PA08 1199</strain>
    </source>
</reference>
<dbReference type="InterPro" id="IPR001515">
    <property type="entry name" value="Ribosomal_eL32"/>
</dbReference>
<dbReference type="VEuPathDB" id="MicrosporidiaDB:G9O61_00g010670"/>
<dbReference type="OMA" id="HPSGYEE"/>